<comment type="caution">
    <text evidence="20">The sequence shown here is derived from an EMBL/GenBank/DDBJ whole genome shotgun (WGS) entry which is preliminary data.</text>
</comment>
<organism evidence="20 21">
    <name type="scientific">Alkalibacillus flavidus</name>
    <dbReference type="NCBI Taxonomy" id="546021"/>
    <lineage>
        <taxon>Bacteria</taxon>
        <taxon>Bacillati</taxon>
        <taxon>Bacillota</taxon>
        <taxon>Bacilli</taxon>
        <taxon>Bacillales</taxon>
        <taxon>Bacillaceae</taxon>
        <taxon>Alkalibacillus</taxon>
    </lineage>
</organism>
<evidence type="ECO:0000256" key="18">
    <source>
        <dbReference type="RuleBase" id="RU003938"/>
    </source>
</evidence>
<proteinExistence type="inferred from homology"/>
<dbReference type="Pfam" id="PF01148">
    <property type="entry name" value="CTP_transf_1"/>
    <property type="match status" value="1"/>
</dbReference>
<comment type="pathway">
    <text evidence="4">Lipid metabolism.</text>
</comment>
<name>A0ABV2KU09_9BACI</name>
<evidence type="ECO:0000256" key="13">
    <source>
        <dbReference type="ARBA" id="ARBA00022989"/>
    </source>
</evidence>
<dbReference type="Proteomes" id="UP001549167">
    <property type="component" value="Unassembled WGS sequence"/>
</dbReference>
<dbReference type="GO" id="GO:0004605">
    <property type="term" value="F:phosphatidate cytidylyltransferase activity"/>
    <property type="evidence" value="ECO:0007669"/>
    <property type="project" value="UniProtKB-EC"/>
</dbReference>
<dbReference type="InterPro" id="IPR000374">
    <property type="entry name" value="PC_trans"/>
</dbReference>
<evidence type="ECO:0000256" key="12">
    <source>
        <dbReference type="ARBA" id="ARBA00022695"/>
    </source>
</evidence>
<keyword evidence="15 19" id="KW-0472">Membrane</keyword>
<evidence type="ECO:0000256" key="1">
    <source>
        <dbReference type="ARBA" id="ARBA00001698"/>
    </source>
</evidence>
<feature type="transmembrane region" description="Helical" evidence="19">
    <location>
        <begin position="135"/>
        <end position="153"/>
    </location>
</feature>
<feature type="transmembrane region" description="Helical" evidence="19">
    <location>
        <begin position="79"/>
        <end position="98"/>
    </location>
</feature>
<keyword evidence="12 18" id="KW-0548">Nucleotidyltransferase</keyword>
<keyword evidence="13 19" id="KW-1133">Transmembrane helix</keyword>
<evidence type="ECO:0000256" key="8">
    <source>
        <dbReference type="ARBA" id="ARBA00022475"/>
    </source>
</evidence>
<evidence type="ECO:0000256" key="7">
    <source>
        <dbReference type="ARBA" id="ARBA00019373"/>
    </source>
</evidence>
<gene>
    <name evidence="20" type="ORF">ABID56_000249</name>
</gene>
<evidence type="ECO:0000256" key="10">
    <source>
        <dbReference type="ARBA" id="ARBA00022679"/>
    </source>
</evidence>
<feature type="transmembrane region" description="Helical" evidence="19">
    <location>
        <begin position="173"/>
        <end position="193"/>
    </location>
</feature>
<evidence type="ECO:0000256" key="9">
    <source>
        <dbReference type="ARBA" id="ARBA00022516"/>
    </source>
</evidence>
<keyword evidence="21" id="KW-1185">Reference proteome</keyword>
<keyword evidence="11 18" id="KW-0812">Transmembrane</keyword>
<comment type="subcellular location">
    <subcellularLocation>
        <location evidence="2">Cell membrane</location>
        <topology evidence="2">Multi-pass membrane protein</topology>
    </subcellularLocation>
</comment>
<dbReference type="PANTHER" id="PTHR46382">
    <property type="entry name" value="PHOSPHATIDATE CYTIDYLYLTRANSFERASE"/>
    <property type="match status" value="1"/>
</dbReference>
<feature type="transmembrane region" description="Helical" evidence="19">
    <location>
        <begin position="105"/>
        <end position="123"/>
    </location>
</feature>
<keyword evidence="9" id="KW-0444">Lipid biosynthesis</keyword>
<evidence type="ECO:0000313" key="20">
    <source>
        <dbReference type="EMBL" id="MET3682170.1"/>
    </source>
</evidence>
<evidence type="ECO:0000256" key="14">
    <source>
        <dbReference type="ARBA" id="ARBA00023098"/>
    </source>
</evidence>
<comment type="catalytic activity">
    <reaction evidence="1 18">
        <text>a 1,2-diacyl-sn-glycero-3-phosphate + CTP + H(+) = a CDP-1,2-diacyl-sn-glycerol + diphosphate</text>
        <dbReference type="Rhea" id="RHEA:16229"/>
        <dbReference type="ChEBI" id="CHEBI:15378"/>
        <dbReference type="ChEBI" id="CHEBI:33019"/>
        <dbReference type="ChEBI" id="CHEBI:37563"/>
        <dbReference type="ChEBI" id="CHEBI:58332"/>
        <dbReference type="ChEBI" id="CHEBI:58608"/>
        <dbReference type="EC" id="2.7.7.41"/>
    </reaction>
</comment>
<evidence type="ECO:0000256" key="17">
    <source>
        <dbReference type="ARBA" id="ARBA00023264"/>
    </source>
</evidence>
<keyword evidence="8" id="KW-1003">Cell membrane</keyword>
<accession>A0ABV2KU09</accession>
<dbReference type="PANTHER" id="PTHR46382:SF1">
    <property type="entry name" value="PHOSPHATIDATE CYTIDYLYLTRANSFERASE"/>
    <property type="match status" value="1"/>
</dbReference>
<comment type="similarity">
    <text evidence="5 18">Belongs to the CDS family.</text>
</comment>
<keyword evidence="17" id="KW-1208">Phospholipid metabolism</keyword>
<evidence type="ECO:0000256" key="2">
    <source>
        <dbReference type="ARBA" id="ARBA00004651"/>
    </source>
</evidence>
<keyword evidence="10 18" id="KW-0808">Transferase</keyword>
<reference evidence="20 21" key="1">
    <citation type="submission" date="2024-06" db="EMBL/GenBank/DDBJ databases">
        <title>Genomic Encyclopedia of Type Strains, Phase IV (KMG-IV): sequencing the most valuable type-strain genomes for metagenomic binning, comparative biology and taxonomic classification.</title>
        <authorList>
            <person name="Goeker M."/>
        </authorList>
    </citation>
    <scope>NUCLEOTIDE SEQUENCE [LARGE SCALE GENOMIC DNA]</scope>
    <source>
        <strain evidence="20 21">DSM 23520</strain>
    </source>
</reference>
<evidence type="ECO:0000256" key="15">
    <source>
        <dbReference type="ARBA" id="ARBA00023136"/>
    </source>
</evidence>
<feature type="transmembrane region" description="Helical" evidence="19">
    <location>
        <begin position="199"/>
        <end position="219"/>
    </location>
</feature>
<keyword evidence="14" id="KW-0443">Lipid metabolism</keyword>
<evidence type="ECO:0000256" key="16">
    <source>
        <dbReference type="ARBA" id="ARBA00023209"/>
    </source>
</evidence>
<dbReference type="PROSITE" id="PS01315">
    <property type="entry name" value="CDS"/>
    <property type="match status" value="1"/>
</dbReference>
<sequence>MKQRVLTAVIGLLIFIPFIIYGQWPFVLAMGLLATIGLHELLRMNNMSWNSLPSLLCFVLLWGGYIDLFLVSFSSRLPFSITEVALLIAFVLLAYIVLVKNRITYSDVAFIVLSFIYVSVGFATVAETRLLGLDYLLFVLLIIWFTDTGAYLVGRSLGKRKLWPEISPKKTIAGFIGGIISAIVIALLFEMIHPLYDNIVSVIVISFIGSILAQIGDLVESALKRTYGVKDSGTILPGHGGILDRFDSLIFMLPFLHFLQFL</sequence>
<feature type="transmembrane region" description="Helical" evidence="19">
    <location>
        <begin position="6"/>
        <end position="34"/>
    </location>
</feature>
<evidence type="ECO:0000256" key="5">
    <source>
        <dbReference type="ARBA" id="ARBA00010185"/>
    </source>
</evidence>
<evidence type="ECO:0000256" key="19">
    <source>
        <dbReference type="SAM" id="Phobius"/>
    </source>
</evidence>
<evidence type="ECO:0000256" key="6">
    <source>
        <dbReference type="ARBA" id="ARBA00012487"/>
    </source>
</evidence>
<evidence type="ECO:0000256" key="3">
    <source>
        <dbReference type="ARBA" id="ARBA00005119"/>
    </source>
</evidence>
<keyword evidence="16" id="KW-0594">Phospholipid biosynthesis</keyword>
<evidence type="ECO:0000256" key="11">
    <source>
        <dbReference type="ARBA" id="ARBA00022692"/>
    </source>
</evidence>
<dbReference type="EMBL" id="JBEPMX010000001">
    <property type="protein sequence ID" value="MET3682170.1"/>
    <property type="molecule type" value="Genomic_DNA"/>
</dbReference>
<feature type="transmembrane region" description="Helical" evidence="19">
    <location>
        <begin position="55"/>
        <end position="73"/>
    </location>
</feature>
<protein>
    <recommendedName>
        <fullName evidence="7 18">Phosphatidate cytidylyltransferase</fullName>
        <ecNumber evidence="6 18">2.7.7.41</ecNumber>
    </recommendedName>
</protein>
<evidence type="ECO:0000313" key="21">
    <source>
        <dbReference type="Proteomes" id="UP001549167"/>
    </source>
</evidence>
<comment type="pathway">
    <text evidence="3 18">Phospholipid metabolism; CDP-diacylglycerol biosynthesis; CDP-diacylglycerol from sn-glycerol 3-phosphate: step 3/3.</text>
</comment>
<dbReference type="EC" id="2.7.7.41" evidence="6 18"/>
<dbReference type="RefSeq" id="WP_354218603.1">
    <property type="nucleotide sequence ID" value="NZ_JBEPMX010000001.1"/>
</dbReference>
<evidence type="ECO:0000256" key="4">
    <source>
        <dbReference type="ARBA" id="ARBA00005189"/>
    </source>
</evidence>